<gene>
    <name evidence="5" type="ORF">BCF44_101955</name>
</gene>
<evidence type="ECO:0000256" key="3">
    <source>
        <dbReference type="SAM" id="SignalP"/>
    </source>
</evidence>
<dbReference type="InterPro" id="IPR037460">
    <property type="entry name" value="SEST-like"/>
</dbReference>
<keyword evidence="6" id="KW-1185">Reference proteome</keyword>
<accession>A0A3E0IB69</accession>
<dbReference type="InterPro" id="IPR036514">
    <property type="entry name" value="SGNH_hydro_sf"/>
</dbReference>
<keyword evidence="3" id="KW-0732">Signal</keyword>
<feature type="active site" description="Nucleophile" evidence="1">
    <location>
        <position position="39"/>
    </location>
</feature>
<organism evidence="5 6">
    <name type="scientific">Kutzneria buriramensis</name>
    <dbReference type="NCBI Taxonomy" id="1045776"/>
    <lineage>
        <taxon>Bacteria</taxon>
        <taxon>Bacillati</taxon>
        <taxon>Actinomycetota</taxon>
        <taxon>Actinomycetes</taxon>
        <taxon>Pseudonocardiales</taxon>
        <taxon>Pseudonocardiaceae</taxon>
        <taxon>Kutzneria</taxon>
    </lineage>
</organism>
<dbReference type="GO" id="GO:0019433">
    <property type="term" value="P:triglyceride catabolic process"/>
    <property type="evidence" value="ECO:0007669"/>
    <property type="project" value="TreeGrafter"/>
</dbReference>
<name>A0A3E0IB69_9PSEU</name>
<comment type="caution">
    <text evidence="5">The sequence shown here is derived from an EMBL/GenBank/DDBJ whole genome shotgun (WGS) entry which is preliminary data.</text>
</comment>
<feature type="active site" evidence="1">
    <location>
        <position position="243"/>
    </location>
</feature>
<feature type="chain" id="PRO_5017643512" evidence="3">
    <location>
        <begin position="27"/>
        <end position="262"/>
    </location>
</feature>
<sequence length="262" mass="26750">MRLSRALPCLAVAVAAALSTTAVAHAAPAAVNYAAVGDSYASGVGTQSSYDNSCDRSAKGYPSLWAAAHSVSAFTNVACSGAKTSDVINSQVGSLSSANTVVTVTVGGNDAGFSSVMESCIIGGDSGCNTAVNNAKNYVNTTLPGLLDNTYNAVRGHAPNATVYVVGYPRFYQLGGSCSVGLSDTSRSYIDSGADTLDTAISAAASRHGFRFVDVRDAFANHGICSSNWWLNSVTWPVVNSYHPNASGYASGYLPALTAVTG</sequence>
<dbReference type="EMBL" id="QUNO01000001">
    <property type="protein sequence ID" value="REH55927.1"/>
    <property type="molecule type" value="Genomic_DNA"/>
</dbReference>
<dbReference type="Gene3D" id="3.40.50.1110">
    <property type="entry name" value="SGNH hydrolase"/>
    <property type="match status" value="1"/>
</dbReference>
<evidence type="ECO:0000256" key="1">
    <source>
        <dbReference type="PIRSR" id="PIRSR637460-1"/>
    </source>
</evidence>
<evidence type="ECO:0000259" key="4">
    <source>
        <dbReference type="Pfam" id="PF13472"/>
    </source>
</evidence>
<dbReference type="AlphaFoldDB" id="A0A3E0IB69"/>
<proteinExistence type="predicted"/>
<reference evidence="5 6" key="1">
    <citation type="submission" date="2018-08" db="EMBL/GenBank/DDBJ databases">
        <title>Genomic Encyclopedia of Archaeal and Bacterial Type Strains, Phase II (KMG-II): from individual species to whole genera.</title>
        <authorList>
            <person name="Goeker M."/>
        </authorList>
    </citation>
    <scope>NUCLEOTIDE SEQUENCE [LARGE SCALE GENOMIC DNA]</scope>
    <source>
        <strain evidence="5 6">DSM 45791</strain>
    </source>
</reference>
<dbReference type="SUPFAM" id="SSF52266">
    <property type="entry name" value="SGNH hydrolase"/>
    <property type="match status" value="1"/>
</dbReference>
<evidence type="ECO:0000256" key="2">
    <source>
        <dbReference type="PIRSR" id="PIRSR637460-2"/>
    </source>
</evidence>
<dbReference type="PANTHER" id="PTHR37981:SF1">
    <property type="entry name" value="SGNH HYDROLASE-TYPE ESTERASE DOMAIN-CONTAINING PROTEIN"/>
    <property type="match status" value="1"/>
</dbReference>
<dbReference type="OrthoDB" id="5503950at2"/>
<feature type="signal peptide" evidence="3">
    <location>
        <begin position="1"/>
        <end position="26"/>
    </location>
</feature>
<evidence type="ECO:0000313" key="5">
    <source>
        <dbReference type="EMBL" id="REH55927.1"/>
    </source>
</evidence>
<dbReference type="Proteomes" id="UP000256269">
    <property type="component" value="Unassembled WGS sequence"/>
</dbReference>
<feature type="domain" description="SGNH hydrolase-type esterase" evidence="4">
    <location>
        <begin position="35"/>
        <end position="250"/>
    </location>
</feature>
<evidence type="ECO:0000313" key="6">
    <source>
        <dbReference type="Proteomes" id="UP000256269"/>
    </source>
</evidence>
<feature type="disulfide bond" evidence="2">
    <location>
        <begin position="54"/>
        <end position="79"/>
    </location>
</feature>
<dbReference type="GO" id="GO:0004806">
    <property type="term" value="F:triacylglycerol lipase activity"/>
    <property type="evidence" value="ECO:0007669"/>
    <property type="project" value="TreeGrafter"/>
</dbReference>
<keyword evidence="2" id="KW-1015">Disulfide bond</keyword>
<keyword evidence="5" id="KW-0378">Hydrolase</keyword>
<dbReference type="Pfam" id="PF13472">
    <property type="entry name" value="Lipase_GDSL_2"/>
    <property type="match status" value="1"/>
</dbReference>
<protein>
    <submittedName>
        <fullName evidence="5">GDSL-like lipase/acylhydrolase family protein</fullName>
    </submittedName>
</protein>
<dbReference type="RefSeq" id="WP_116172749.1">
    <property type="nucleotide sequence ID" value="NZ_CP144375.1"/>
</dbReference>
<dbReference type="InterPro" id="IPR013830">
    <property type="entry name" value="SGNH_hydro"/>
</dbReference>
<feature type="disulfide bond" evidence="2">
    <location>
        <begin position="178"/>
        <end position="225"/>
    </location>
</feature>
<feature type="disulfide bond" evidence="2">
    <location>
        <begin position="120"/>
        <end position="128"/>
    </location>
</feature>
<dbReference type="CDD" id="cd01823">
    <property type="entry name" value="SEST_like"/>
    <property type="match status" value="1"/>
</dbReference>
<dbReference type="PANTHER" id="PTHR37981">
    <property type="entry name" value="LIPASE 2"/>
    <property type="match status" value="1"/>
</dbReference>